<sequence>MMNIKQICRLLPGITILAGLMALAATPAQAACPIIKPVHPPATLNVDPTLPIGSVIGSVGMQTEATTGYCPELAILSGQTVTQVVQGEGIPNGNLYPTTIPGVAYRAKLSSGGNWTPLPPFNNVYWPVSAPIQWIMNAEGQDKGGGYFTLEFIKTGALSAGGRFGPQKVGSIYVNGTEFRQFYMDGTLVLAPETPSCTITQSTIDVSLPDGNQATLNAVGKTTGETSFIIPLQCKSDVSLSLFFSGEMADSANAVFQNTQSSNATAVGIQILRGGTPIPIGSGNAINIGTVGSSGANPSFTARYYALQSSVPSGDVNAVAYATIVYN</sequence>
<evidence type="ECO:0000256" key="2">
    <source>
        <dbReference type="ARBA" id="ARBA00006671"/>
    </source>
</evidence>
<dbReference type="Pfam" id="PF00419">
    <property type="entry name" value="Fimbrial"/>
    <property type="match status" value="1"/>
</dbReference>
<dbReference type="GO" id="GO:0043709">
    <property type="term" value="P:cell adhesion involved in single-species biofilm formation"/>
    <property type="evidence" value="ECO:0007669"/>
    <property type="project" value="TreeGrafter"/>
</dbReference>
<dbReference type="SUPFAM" id="SSF49401">
    <property type="entry name" value="Bacterial adhesins"/>
    <property type="match status" value="1"/>
</dbReference>
<keyword evidence="4" id="KW-0732">Signal</keyword>
<feature type="chain" id="PRO_5016654563" evidence="4">
    <location>
        <begin position="31"/>
        <end position="327"/>
    </location>
</feature>
<dbReference type="PANTHER" id="PTHR33420">
    <property type="entry name" value="FIMBRIAL SUBUNIT ELFA-RELATED"/>
    <property type="match status" value="1"/>
</dbReference>
<dbReference type="RefSeq" id="WP_147291384.1">
    <property type="nucleotide sequence ID" value="NZ_QRAP01000010.1"/>
</dbReference>
<reference evidence="6 7" key="1">
    <citation type="submission" date="2018-07" db="EMBL/GenBank/DDBJ databases">
        <title>Genomic Encyclopedia of Type Strains, Phase IV (KMG-IV): sequencing the most valuable type-strain genomes for metagenomic binning, comparative biology and taxonomic classification.</title>
        <authorList>
            <person name="Goeker M."/>
        </authorList>
    </citation>
    <scope>NUCLEOTIDE SEQUENCE [LARGE SCALE GENOMIC DNA]</scope>
    <source>
        <strain evidence="6 7">DSM 103736</strain>
    </source>
</reference>
<organism evidence="6 7">
    <name type="scientific">Enterobacillus tribolii</name>
    <dbReference type="NCBI Taxonomy" id="1487935"/>
    <lineage>
        <taxon>Bacteria</taxon>
        <taxon>Pseudomonadati</taxon>
        <taxon>Pseudomonadota</taxon>
        <taxon>Gammaproteobacteria</taxon>
        <taxon>Enterobacterales</taxon>
        <taxon>Hafniaceae</taxon>
        <taxon>Enterobacillus</taxon>
    </lineage>
</organism>
<evidence type="ECO:0000256" key="4">
    <source>
        <dbReference type="SAM" id="SignalP"/>
    </source>
</evidence>
<comment type="caution">
    <text evidence="6">The sequence shown here is derived from an EMBL/GenBank/DDBJ whole genome shotgun (WGS) entry which is preliminary data.</text>
</comment>
<evidence type="ECO:0000256" key="3">
    <source>
        <dbReference type="ARBA" id="ARBA00023263"/>
    </source>
</evidence>
<feature type="domain" description="Fimbrial-type adhesion" evidence="5">
    <location>
        <begin position="192"/>
        <end position="326"/>
    </location>
</feature>
<dbReference type="InterPro" id="IPR050263">
    <property type="entry name" value="Bact_Fimbrial_Adh_Pro"/>
</dbReference>
<comment type="similarity">
    <text evidence="2">Belongs to the fimbrial protein family.</text>
</comment>
<evidence type="ECO:0000259" key="5">
    <source>
        <dbReference type="Pfam" id="PF00419"/>
    </source>
</evidence>
<dbReference type="InterPro" id="IPR000259">
    <property type="entry name" value="Adhesion_dom_fimbrial"/>
</dbReference>
<dbReference type="AlphaFoldDB" id="A0A370QEF5"/>
<feature type="signal peptide" evidence="4">
    <location>
        <begin position="1"/>
        <end position="30"/>
    </location>
</feature>
<dbReference type="EMBL" id="QRAP01000010">
    <property type="protein sequence ID" value="RDK86743.1"/>
    <property type="molecule type" value="Genomic_DNA"/>
</dbReference>
<evidence type="ECO:0000256" key="1">
    <source>
        <dbReference type="ARBA" id="ARBA00004561"/>
    </source>
</evidence>
<protein>
    <submittedName>
        <fullName evidence="6">Type 1 fimbria pilin</fullName>
    </submittedName>
</protein>
<dbReference type="PANTHER" id="PTHR33420:SF14">
    <property type="entry name" value="TYPE 1 FIMBRIN D-MANNOSE SPECIFIC ADHESIN"/>
    <property type="match status" value="1"/>
</dbReference>
<proteinExistence type="inferred from homology"/>
<dbReference type="Gene3D" id="2.60.40.3310">
    <property type="match status" value="1"/>
</dbReference>
<dbReference type="Proteomes" id="UP000254848">
    <property type="component" value="Unassembled WGS sequence"/>
</dbReference>
<comment type="subcellular location">
    <subcellularLocation>
        <location evidence="1">Fimbrium</location>
    </subcellularLocation>
</comment>
<evidence type="ECO:0000313" key="7">
    <source>
        <dbReference type="Proteomes" id="UP000254848"/>
    </source>
</evidence>
<gene>
    <name evidence="6" type="ORF">C8D90_11017</name>
</gene>
<dbReference type="InterPro" id="IPR008966">
    <property type="entry name" value="Adhesion_dom_sf"/>
</dbReference>
<dbReference type="InterPro" id="IPR036937">
    <property type="entry name" value="Adhesion_dom_fimbrial_sf"/>
</dbReference>
<dbReference type="OrthoDB" id="8970968at2"/>
<dbReference type="GO" id="GO:0009289">
    <property type="term" value="C:pilus"/>
    <property type="evidence" value="ECO:0007669"/>
    <property type="project" value="UniProtKB-SubCell"/>
</dbReference>
<keyword evidence="7" id="KW-1185">Reference proteome</keyword>
<keyword evidence="3" id="KW-0281">Fimbrium</keyword>
<dbReference type="Gene3D" id="2.60.40.1090">
    <property type="entry name" value="Fimbrial-type adhesion domain"/>
    <property type="match status" value="1"/>
</dbReference>
<name>A0A370QEF5_9GAMM</name>
<evidence type="ECO:0000313" key="6">
    <source>
        <dbReference type="EMBL" id="RDK86743.1"/>
    </source>
</evidence>
<accession>A0A370QEF5</accession>